<organism evidence="1 2">
    <name type="scientific">Helianthus annuus</name>
    <name type="common">Common sunflower</name>
    <dbReference type="NCBI Taxonomy" id="4232"/>
    <lineage>
        <taxon>Eukaryota</taxon>
        <taxon>Viridiplantae</taxon>
        <taxon>Streptophyta</taxon>
        <taxon>Embryophyta</taxon>
        <taxon>Tracheophyta</taxon>
        <taxon>Spermatophyta</taxon>
        <taxon>Magnoliopsida</taxon>
        <taxon>eudicotyledons</taxon>
        <taxon>Gunneridae</taxon>
        <taxon>Pentapetalae</taxon>
        <taxon>asterids</taxon>
        <taxon>campanulids</taxon>
        <taxon>Asterales</taxon>
        <taxon>Asteraceae</taxon>
        <taxon>Asteroideae</taxon>
        <taxon>Heliantheae alliance</taxon>
        <taxon>Heliantheae</taxon>
        <taxon>Helianthus</taxon>
    </lineage>
</organism>
<accession>A0A9K3IVP1</accession>
<evidence type="ECO:0000313" key="1">
    <source>
        <dbReference type="EMBL" id="KAF5804054.1"/>
    </source>
</evidence>
<dbReference type="Proteomes" id="UP000215914">
    <property type="component" value="Unassembled WGS sequence"/>
</dbReference>
<comment type="caution">
    <text evidence="1">The sequence shown here is derived from an EMBL/GenBank/DDBJ whole genome shotgun (WGS) entry which is preliminary data.</text>
</comment>
<dbReference type="AlphaFoldDB" id="A0A9K3IVP1"/>
<keyword evidence="2" id="KW-1185">Reference proteome</keyword>
<proteinExistence type="predicted"/>
<dbReference type="Gramene" id="mRNA:HanXRQr2_Chr05g0192791">
    <property type="protein sequence ID" value="CDS:HanXRQr2_Chr05g0192791.1"/>
    <property type="gene ID" value="HanXRQr2_Chr05g0192791"/>
</dbReference>
<reference evidence="1" key="1">
    <citation type="journal article" date="2017" name="Nature">
        <title>The sunflower genome provides insights into oil metabolism, flowering and Asterid evolution.</title>
        <authorList>
            <person name="Badouin H."/>
            <person name="Gouzy J."/>
            <person name="Grassa C.J."/>
            <person name="Murat F."/>
            <person name="Staton S.E."/>
            <person name="Cottret L."/>
            <person name="Lelandais-Briere C."/>
            <person name="Owens G.L."/>
            <person name="Carrere S."/>
            <person name="Mayjonade B."/>
            <person name="Legrand L."/>
            <person name="Gill N."/>
            <person name="Kane N.C."/>
            <person name="Bowers J.E."/>
            <person name="Hubner S."/>
            <person name="Bellec A."/>
            <person name="Berard A."/>
            <person name="Berges H."/>
            <person name="Blanchet N."/>
            <person name="Boniface M.C."/>
            <person name="Brunel D."/>
            <person name="Catrice O."/>
            <person name="Chaidir N."/>
            <person name="Claudel C."/>
            <person name="Donnadieu C."/>
            <person name="Faraut T."/>
            <person name="Fievet G."/>
            <person name="Helmstetter N."/>
            <person name="King M."/>
            <person name="Knapp S.J."/>
            <person name="Lai Z."/>
            <person name="Le Paslier M.C."/>
            <person name="Lippi Y."/>
            <person name="Lorenzon L."/>
            <person name="Mandel J.R."/>
            <person name="Marage G."/>
            <person name="Marchand G."/>
            <person name="Marquand E."/>
            <person name="Bret-Mestries E."/>
            <person name="Morien E."/>
            <person name="Nambeesan S."/>
            <person name="Nguyen T."/>
            <person name="Pegot-Espagnet P."/>
            <person name="Pouilly N."/>
            <person name="Raftis F."/>
            <person name="Sallet E."/>
            <person name="Schiex T."/>
            <person name="Thomas J."/>
            <person name="Vandecasteele C."/>
            <person name="Vares D."/>
            <person name="Vear F."/>
            <person name="Vautrin S."/>
            <person name="Crespi M."/>
            <person name="Mangin B."/>
            <person name="Burke J.M."/>
            <person name="Salse J."/>
            <person name="Munos S."/>
            <person name="Vincourt P."/>
            <person name="Rieseberg L.H."/>
            <person name="Langlade N.B."/>
        </authorList>
    </citation>
    <scope>NUCLEOTIDE SEQUENCE</scope>
    <source>
        <tissue evidence="1">Leaves</tissue>
    </source>
</reference>
<name>A0A9K3IVP1_HELAN</name>
<dbReference type="EMBL" id="MNCJ02000320">
    <property type="protein sequence ID" value="KAF5804054.1"/>
    <property type="molecule type" value="Genomic_DNA"/>
</dbReference>
<evidence type="ECO:0000313" key="2">
    <source>
        <dbReference type="Proteomes" id="UP000215914"/>
    </source>
</evidence>
<gene>
    <name evidence="1" type="ORF">HanXRQr2_Chr05g0192791</name>
</gene>
<protein>
    <submittedName>
        <fullName evidence="1">Uncharacterized protein</fullName>
    </submittedName>
</protein>
<sequence length="69" mass="8239">MFPIKIMIQIQNHVHKKSASILCKYRLRETKEKGEEGTKICKYMEEKKHNSPEIVGKSVPVPFRRTRRR</sequence>
<reference evidence="1" key="2">
    <citation type="submission" date="2020-06" db="EMBL/GenBank/DDBJ databases">
        <title>Helianthus annuus Genome sequencing and assembly Release 2.</title>
        <authorList>
            <person name="Gouzy J."/>
            <person name="Langlade N."/>
            <person name="Munos S."/>
        </authorList>
    </citation>
    <scope>NUCLEOTIDE SEQUENCE</scope>
    <source>
        <tissue evidence="1">Leaves</tissue>
    </source>
</reference>